<feature type="transmembrane region" description="Helical" evidence="1">
    <location>
        <begin position="33"/>
        <end position="59"/>
    </location>
</feature>
<keyword evidence="1" id="KW-0812">Transmembrane</keyword>
<dbReference type="Proteomes" id="UP001238088">
    <property type="component" value="Unassembled WGS sequence"/>
</dbReference>
<organism evidence="2 3">
    <name type="scientific">Cytobacillus purgationiresistens</name>
    <dbReference type="NCBI Taxonomy" id="863449"/>
    <lineage>
        <taxon>Bacteria</taxon>
        <taxon>Bacillati</taxon>
        <taxon>Bacillota</taxon>
        <taxon>Bacilli</taxon>
        <taxon>Bacillales</taxon>
        <taxon>Bacillaceae</taxon>
        <taxon>Cytobacillus</taxon>
    </lineage>
</organism>
<sequence length="85" mass="10169">MSMRKKNQMRQMTDTDIIVREIRRVKVDPFYELVFWLIGKVIKIVVSIVIGFIFVPYYVFKVVYGLYKIINSKIMKQDKSQGEDM</sequence>
<dbReference type="EMBL" id="JAUSUB010000013">
    <property type="protein sequence ID" value="MDQ0271138.1"/>
    <property type="molecule type" value="Genomic_DNA"/>
</dbReference>
<comment type="caution">
    <text evidence="2">The sequence shown here is derived from an EMBL/GenBank/DDBJ whole genome shotgun (WGS) entry which is preliminary data.</text>
</comment>
<evidence type="ECO:0000313" key="3">
    <source>
        <dbReference type="Proteomes" id="UP001238088"/>
    </source>
</evidence>
<protein>
    <submittedName>
        <fullName evidence="2">Uncharacterized protein</fullName>
    </submittedName>
</protein>
<dbReference type="RefSeq" id="WP_307476121.1">
    <property type="nucleotide sequence ID" value="NZ_JAUSUB010000013.1"/>
</dbReference>
<name>A0ABU0AIP8_9BACI</name>
<evidence type="ECO:0000256" key="1">
    <source>
        <dbReference type="SAM" id="Phobius"/>
    </source>
</evidence>
<evidence type="ECO:0000313" key="2">
    <source>
        <dbReference type="EMBL" id="MDQ0271138.1"/>
    </source>
</evidence>
<keyword evidence="1" id="KW-1133">Transmembrane helix</keyword>
<keyword evidence="1" id="KW-0472">Membrane</keyword>
<gene>
    <name evidence="2" type="ORF">J2S17_003026</name>
</gene>
<reference evidence="2 3" key="1">
    <citation type="submission" date="2023-07" db="EMBL/GenBank/DDBJ databases">
        <title>Genomic Encyclopedia of Type Strains, Phase IV (KMG-IV): sequencing the most valuable type-strain genomes for metagenomic binning, comparative biology and taxonomic classification.</title>
        <authorList>
            <person name="Goeker M."/>
        </authorList>
    </citation>
    <scope>NUCLEOTIDE SEQUENCE [LARGE SCALE GENOMIC DNA]</scope>
    <source>
        <strain evidence="2 3">DSM 23494</strain>
    </source>
</reference>
<keyword evidence="3" id="KW-1185">Reference proteome</keyword>
<accession>A0ABU0AIP8</accession>
<proteinExistence type="predicted"/>